<dbReference type="InterPro" id="IPR050816">
    <property type="entry name" value="Flavin-dep_Halogenase_NPB"/>
</dbReference>
<gene>
    <name evidence="3" type="ORF">ACFOEK_19435</name>
</gene>
<feature type="region of interest" description="Disordered" evidence="1">
    <location>
        <begin position="136"/>
        <end position="164"/>
    </location>
</feature>
<evidence type="ECO:0000313" key="4">
    <source>
        <dbReference type="Proteomes" id="UP001595476"/>
    </source>
</evidence>
<evidence type="ECO:0000313" key="3">
    <source>
        <dbReference type="EMBL" id="MFC3153221.1"/>
    </source>
</evidence>
<dbReference type="Pfam" id="PF01494">
    <property type="entry name" value="FAD_binding_3"/>
    <property type="match status" value="1"/>
</dbReference>
<keyword evidence="3" id="KW-0560">Oxidoreductase</keyword>
<dbReference type="PRINTS" id="PR00420">
    <property type="entry name" value="RNGMNOXGNASE"/>
</dbReference>
<name>A0ABV7HNZ7_9GAMM</name>
<evidence type="ECO:0000259" key="2">
    <source>
        <dbReference type="Pfam" id="PF01494"/>
    </source>
</evidence>
<dbReference type="InterPro" id="IPR002938">
    <property type="entry name" value="FAD-bd"/>
</dbReference>
<dbReference type="PANTHER" id="PTHR43747">
    <property type="entry name" value="FAD-BINDING PROTEIN"/>
    <property type="match status" value="1"/>
</dbReference>
<dbReference type="PANTHER" id="PTHR43747:SF1">
    <property type="entry name" value="SLR1998 PROTEIN"/>
    <property type="match status" value="1"/>
</dbReference>
<comment type="caution">
    <text evidence="3">The sequence shown here is derived from an EMBL/GenBank/DDBJ whole genome shotgun (WGS) entry which is preliminary data.</text>
</comment>
<dbReference type="RefSeq" id="WP_386723145.1">
    <property type="nucleotide sequence ID" value="NZ_JBHRSZ010000009.1"/>
</dbReference>
<dbReference type="Gene3D" id="3.30.9.100">
    <property type="match status" value="1"/>
</dbReference>
<reference evidence="4" key="1">
    <citation type="journal article" date="2019" name="Int. J. Syst. Evol. Microbiol.">
        <title>The Global Catalogue of Microorganisms (GCM) 10K type strain sequencing project: providing services to taxonomists for standard genome sequencing and annotation.</title>
        <authorList>
            <consortium name="The Broad Institute Genomics Platform"/>
            <consortium name="The Broad Institute Genome Sequencing Center for Infectious Disease"/>
            <person name="Wu L."/>
            <person name="Ma J."/>
        </authorList>
    </citation>
    <scope>NUCLEOTIDE SEQUENCE [LARGE SCALE GENOMIC DNA]</scope>
    <source>
        <strain evidence="4">KCTC 52438</strain>
    </source>
</reference>
<accession>A0ABV7HNZ7</accession>
<dbReference type="EMBL" id="JBHRSZ010000009">
    <property type="protein sequence ID" value="MFC3153221.1"/>
    <property type="molecule type" value="Genomic_DNA"/>
</dbReference>
<feature type="domain" description="FAD-binding" evidence="2">
    <location>
        <begin position="8"/>
        <end position="350"/>
    </location>
</feature>
<dbReference type="InterPro" id="IPR036188">
    <property type="entry name" value="FAD/NAD-bd_sf"/>
</dbReference>
<dbReference type="EC" id="1.-.-.-" evidence="3"/>
<proteinExistence type="predicted"/>
<sequence>MNDLKPHYDVVILGGGPAGLAAAIAIRTANINSHTNTNTSVLVVERQAPGQERLGENCPPEIVLLLKQLGVAKEFHQDNHETCPGYASVWGRPTPGYNDFIVNPLGPSWRLNRTAFDQMLANKAESTGAQIAWSTRFIGSEPRSNSSTTNSSNNNSSNNNAANEHEKAAHTLLLKFGSQTHPQVVTAGFVIDATGSKARFARTLNIHKTIDDQLFATVRFAKLAEGSQGTSSKQIQLEATQDGWCYQTLLPEEKVVSMFVSEREIIPQLREGCHQGFDQALSSTTFIGPKADKLKLTDATYHSCAIYSGVLPTVEGHNWMAIGDAAMSFDPISAQGIYKGLSHGLMAGTKVKSWLENGDETTSKFSEQIQAQYKVYQKNRSHMYGLEQRWKDSDFWRRRIS</sequence>
<evidence type="ECO:0000256" key="1">
    <source>
        <dbReference type="SAM" id="MobiDB-lite"/>
    </source>
</evidence>
<dbReference type="Proteomes" id="UP001595476">
    <property type="component" value="Unassembled WGS sequence"/>
</dbReference>
<keyword evidence="4" id="KW-1185">Reference proteome</keyword>
<dbReference type="GO" id="GO:0016491">
    <property type="term" value="F:oxidoreductase activity"/>
    <property type="evidence" value="ECO:0007669"/>
    <property type="project" value="UniProtKB-KW"/>
</dbReference>
<organism evidence="3 4">
    <name type="scientific">Litoribrevibacter euphylliae</name>
    <dbReference type="NCBI Taxonomy" id="1834034"/>
    <lineage>
        <taxon>Bacteria</taxon>
        <taxon>Pseudomonadati</taxon>
        <taxon>Pseudomonadota</taxon>
        <taxon>Gammaproteobacteria</taxon>
        <taxon>Oceanospirillales</taxon>
        <taxon>Oceanospirillaceae</taxon>
        <taxon>Litoribrevibacter</taxon>
    </lineage>
</organism>
<dbReference type="Gene3D" id="3.50.50.60">
    <property type="entry name" value="FAD/NAD(P)-binding domain"/>
    <property type="match status" value="1"/>
</dbReference>
<protein>
    <submittedName>
        <fullName evidence="3">NAD(P)/FAD-dependent oxidoreductase</fullName>
        <ecNumber evidence="3">1.-.-.-</ecNumber>
    </submittedName>
</protein>
<dbReference type="SUPFAM" id="SSF51905">
    <property type="entry name" value="FAD/NAD(P)-binding domain"/>
    <property type="match status" value="1"/>
</dbReference>
<feature type="compositionally biased region" description="Low complexity" evidence="1">
    <location>
        <begin position="144"/>
        <end position="162"/>
    </location>
</feature>